<keyword evidence="2" id="KW-1185">Reference proteome</keyword>
<proteinExistence type="predicted"/>
<sequence length="243" mass="26289">MEGLCKPQLVLGLPLLSQTGSLAMTPQELLERFEQPSGERPEPPALDPRANRHLFVDAKGKTQVRVTAKYVKDLPPAVLIYKMEAGDGLFFTRTVMIESKVTVAYPEAKPRLHHPTLVHRKSGIGDGVHPPFCALTSSSCSRFFFFSVVATSSCILRFAPVASTSATTLDHVASHTSIRPGKPAPAPIASTSVMTLEEVALPTRVPPVKPTPLTIASTSAVTLDDIESELAFLTRPLRLVPHH</sequence>
<accession>A0A238FDB9</accession>
<dbReference type="Proteomes" id="UP000198372">
    <property type="component" value="Unassembled WGS sequence"/>
</dbReference>
<dbReference type="AlphaFoldDB" id="A0A238FDB9"/>
<reference evidence="2" key="1">
    <citation type="submission" date="2016-09" db="EMBL/GenBank/DDBJ databases">
        <authorList>
            <person name="Jeantristanb JTB J.-T."/>
            <person name="Ricardo R."/>
        </authorList>
    </citation>
    <scope>NUCLEOTIDE SEQUENCE [LARGE SCALE GENOMIC DNA]</scope>
</reference>
<gene>
    <name evidence="1" type="ORF">BQ2448_1268</name>
</gene>
<dbReference type="EMBL" id="FMSP01000005">
    <property type="protein sequence ID" value="SCV69874.1"/>
    <property type="molecule type" value="Genomic_DNA"/>
</dbReference>
<evidence type="ECO:0000313" key="1">
    <source>
        <dbReference type="EMBL" id="SCV69874.1"/>
    </source>
</evidence>
<evidence type="ECO:0000313" key="2">
    <source>
        <dbReference type="Proteomes" id="UP000198372"/>
    </source>
</evidence>
<name>A0A238FDB9_9BASI</name>
<dbReference type="OrthoDB" id="2538753at2759"/>
<protein>
    <submittedName>
        <fullName evidence="1">BQ2448_1268 protein</fullName>
    </submittedName>
</protein>
<organism evidence="1 2">
    <name type="scientific">Microbotryum intermedium</name>
    <dbReference type="NCBI Taxonomy" id="269621"/>
    <lineage>
        <taxon>Eukaryota</taxon>
        <taxon>Fungi</taxon>
        <taxon>Dikarya</taxon>
        <taxon>Basidiomycota</taxon>
        <taxon>Pucciniomycotina</taxon>
        <taxon>Microbotryomycetes</taxon>
        <taxon>Microbotryales</taxon>
        <taxon>Microbotryaceae</taxon>
        <taxon>Microbotryum</taxon>
    </lineage>
</organism>